<dbReference type="AlphaFoldDB" id="U4LNQ2"/>
<evidence type="ECO:0000256" key="8">
    <source>
        <dbReference type="ARBA" id="ARBA00048045"/>
    </source>
</evidence>
<dbReference type="GO" id="GO:0005737">
    <property type="term" value="C:cytoplasm"/>
    <property type="evidence" value="ECO:0007669"/>
    <property type="project" value="TreeGrafter"/>
</dbReference>
<dbReference type="InterPro" id="IPR002125">
    <property type="entry name" value="CMP_dCMP_dom"/>
</dbReference>
<dbReference type="Proteomes" id="UP000018144">
    <property type="component" value="Unassembled WGS sequence"/>
</dbReference>
<feature type="region of interest" description="Disordered" evidence="9">
    <location>
        <begin position="1"/>
        <end position="24"/>
    </location>
</feature>
<name>U4LNQ2_PYROM</name>
<evidence type="ECO:0000256" key="6">
    <source>
        <dbReference type="ARBA" id="ARBA00022801"/>
    </source>
</evidence>
<dbReference type="GO" id="GO:0002100">
    <property type="term" value="P:tRNA wobble adenosine to inosine editing"/>
    <property type="evidence" value="ECO:0007669"/>
    <property type="project" value="UniProtKB-ARBA"/>
</dbReference>
<accession>U4LNQ2</accession>
<dbReference type="eggNOG" id="KOG1018">
    <property type="taxonomic scope" value="Eukaryota"/>
</dbReference>
<evidence type="ECO:0000256" key="5">
    <source>
        <dbReference type="ARBA" id="ARBA00022723"/>
    </source>
</evidence>
<dbReference type="PROSITE" id="PS00903">
    <property type="entry name" value="CYT_DCMP_DEAMINASES_1"/>
    <property type="match status" value="1"/>
</dbReference>
<organism evidence="11 12">
    <name type="scientific">Pyronema omphalodes (strain CBS 100304)</name>
    <name type="common">Pyronema confluens</name>
    <dbReference type="NCBI Taxonomy" id="1076935"/>
    <lineage>
        <taxon>Eukaryota</taxon>
        <taxon>Fungi</taxon>
        <taxon>Dikarya</taxon>
        <taxon>Ascomycota</taxon>
        <taxon>Pezizomycotina</taxon>
        <taxon>Pezizomycetes</taxon>
        <taxon>Pezizales</taxon>
        <taxon>Pyronemataceae</taxon>
        <taxon>Pyronema</taxon>
    </lineage>
</organism>
<evidence type="ECO:0000313" key="11">
    <source>
        <dbReference type="EMBL" id="CCX33212.1"/>
    </source>
</evidence>
<dbReference type="EC" id="3.5.4.33" evidence="3"/>
<dbReference type="PANTHER" id="PTHR11079:SF149">
    <property type="entry name" value="TRNA-SPECIFIC ADENOSINE DEAMINASE 2"/>
    <property type="match status" value="1"/>
</dbReference>
<dbReference type="SUPFAM" id="SSF53927">
    <property type="entry name" value="Cytidine deaminase-like"/>
    <property type="match status" value="1"/>
</dbReference>
<dbReference type="FunFam" id="3.40.140.10:FF:000039">
    <property type="entry name" value="tRNA-specific adenosine deaminase"/>
    <property type="match status" value="1"/>
</dbReference>
<evidence type="ECO:0000256" key="4">
    <source>
        <dbReference type="ARBA" id="ARBA00022694"/>
    </source>
</evidence>
<evidence type="ECO:0000256" key="2">
    <source>
        <dbReference type="ARBA" id="ARBA00010669"/>
    </source>
</evidence>
<sequence length="345" mass="37633">MTTEEMEIDPPSPLDPPSPPSAQLLQEMNSSLSPAKMELPPVLPMVPADDLETHRHFMRAALDMADTALKTDEVPVGCVFVHNNQIIGRGKNDTNRSLCGTRHAEFIAIEHILRDYPAEIFQDTDLYVTVEPCVMCASALRQLKIRRVFFGCLNDRFGGCGGVLKIHEDVCVEPGYTVHGGINHDEAIMFLRRFYIQENERAPQPLAKKTRTLKTEVLPFGSGFPRDNAGRNRKKEALLVATGQLDRSSLPPRRKSEANSDPTSGSGGSQTVNPATTTPSATATRPANFIPQTKPISPPRSPQKAHATLAITNPAQKFAPNITNPMSRPTVKLPTVSPGSANLTS</sequence>
<feature type="compositionally biased region" description="Pro residues" evidence="9">
    <location>
        <begin position="10"/>
        <end position="20"/>
    </location>
</feature>
<protein>
    <recommendedName>
        <fullName evidence="3">tRNA(adenine(34)) deaminase</fullName>
        <ecNumber evidence="3">3.5.4.33</ecNumber>
    </recommendedName>
</protein>
<dbReference type="Gene3D" id="3.40.140.10">
    <property type="entry name" value="Cytidine Deaminase, domain 2"/>
    <property type="match status" value="1"/>
</dbReference>
<dbReference type="OrthoDB" id="1701769at2759"/>
<dbReference type="GO" id="GO:0008270">
    <property type="term" value="F:zinc ion binding"/>
    <property type="evidence" value="ECO:0007669"/>
    <property type="project" value="InterPro"/>
</dbReference>
<keyword evidence="4" id="KW-0819">tRNA processing</keyword>
<comment type="catalytic activity">
    <reaction evidence="8">
        <text>adenosine(34) in tRNA + H2O + H(+) = inosine(34) in tRNA + NH4(+)</text>
        <dbReference type="Rhea" id="RHEA:43168"/>
        <dbReference type="Rhea" id="RHEA-COMP:10373"/>
        <dbReference type="Rhea" id="RHEA-COMP:10374"/>
        <dbReference type="ChEBI" id="CHEBI:15377"/>
        <dbReference type="ChEBI" id="CHEBI:15378"/>
        <dbReference type="ChEBI" id="CHEBI:28938"/>
        <dbReference type="ChEBI" id="CHEBI:74411"/>
        <dbReference type="ChEBI" id="CHEBI:82852"/>
        <dbReference type="EC" id="3.5.4.33"/>
    </reaction>
</comment>
<evidence type="ECO:0000256" key="7">
    <source>
        <dbReference type="ARBA" id="ARBA00022833"/>
    </source>
</evidence>
<keyword evidence="12" id="KW-1185">Reference proteome</keyword>
<reference evidence="11 12" key="1">
    <citation type="journal article" date="2013" name="PLoS Genet.">
        <title>The genome and development-dependent transcriptomes of Pyronema confluens: a window into fungal evolution.</title>
        <authorList>
            <person name="Traeger S."/>
            <person name="Altegoer F."/>
            <person name="Freitag M."/>
            <person name="Gabaldon T."/>
            <person name="Kempken F."/>
            <person name="Kumar A."/>
            <person name="Marcet-Houben M."/>
            <person name="Poggeler S."/>
            <person name="Stajich J.E."/>
            <person name="Nowrousian M."/>
        </authorList>
    </citation>
    <scope>NUCLEOTIDE SEQUENCE [LARGE SCALE GENOMIC DNA]</scope>
    <source>
        <strain evidence="12">CBS 100304</strain>
        <tissue evidence="11">Vegetative mycelium</tissue>
    </source>
</reference>
<comment type="similarity">
    <text evidence="2">Belongs to the cytidine and deoxycytidylate deaminase family. ADAT2 subfamily.</text>
</comment>
<dbReference type="PROSITE" id="PS51747">
    <property type="entry name" value="CYT_DCMP_DEAMINASES_2"/>
    <property type="match status" value="1"/>
</dbReference>
<evidence type="ECO:0000256" key="9">
    <source>
        <dbReference type="SAM" id="MobiDB-lite"/>
    </source>
</evidence>
<feature type="domain" description="CMP/dCMP-type deaminase" evidence="10">
    <location>
        <begin position="52"/>
        <end position="164"/>
    </location>
</feature>
<feature type="compositionally biased region" description="Polar residues" evidence="9">
    <location>
        <begin position="310"/>
        <end position="327"/>
    </location>
</feature>
<evidence type="ECO:0000256" key="1">
    <source>
        <dbReference type="ARBA" id="ARBA00001947"/>
    </source>
</evidence>
<feature type="region of interest" description="Disordered" evidence="9">
    <location>
        <begin position="241"/>
        <end position="345"/>
    </location>
</feature>
<dbReference type="InterPro" id="IPR016192">
    <property type="entry name" value="APOBEC/CMP_deaminase_Zn-bd"/>
</dbReference>
<dbReference type="GO" id="GO:0052718">
    <property type="term" value="C:tRNA-specific adenosine-34 deaminase complex"/>
    <property type="evidence" value="ECO:0007669"/>
    <property type="project" value="UniProtKB-ARBA"/>
</dbReference>
<proteinExistence type="inferred from homology"/>
<dbReference type="Pfam" id="PF00383">
    <property type="entry name" value="dCMP_cyt_deam_1"/>
    <property type="match status" value="1"/>
</dbReference>
<gene>
    <name evidence="11" type="ORF">PCON_14252</name>
</gene>
<dbReference type="InterPro" id="IPR016193">
    <property type="entry name" value="Cytidine_deaminase-like"/>
</dbReference>
<dbReference type="GO" id="GO:0005634">
    <property type="term" value="C:nucleus"/>
    <property type="evidence" value="ECO:0007669"/>
    <property type="project" value="TreeGrafter"/>
</dbReference>
<evidence type="ECO:0000313" key="12">
    <source>
        <dbReference type="Proteomes" id="UP000018144"/>
    </source>
</evidence>
<dbReference type="CDD" id="cd01285">
    <property type="entry name" value="nucleoside_deaminase"/>
    <property type="match status" value="1"/>
</dbReference>
<keyword evidence="7" id="KW-0862">Zinc</keyword>
<keyword evidence="6" id="KW-0378">Hydrolase</keyword>
<comment type="cofactor">
    <cofactor evidence="1">
        <name>Zn(2+)</name>
        <dbReference type="ChEBI" id="CHEBI:29105"/>
    </cofactor>
</comment>
<dbReference type="GO" id="GO:0052717">
    <property type="term" value="F:tRNA-specific adenosine-34 deaminase activity"/>
    <property type="evidence" value="ECO:0007669"/>
    <property type="project" value="UniProtKB-EC"/>
</dbReference>
<dbReference type="EMBL" id="HF936032">
    <property type="protein sequence ID" value="CCX33212.1"/>
    <property type="molecule type" value="Genomic_DNA"/>
</dbReference>
<evidence type="ECO:0000256" key="3">
    <source>
        <dbReference type="ARBA" id="ARBA00012740"/>
    </source>
</evidence>
<dbReference type="STRING" id="1076935.U4LNQ2"/>
<feature type="compositionally biased region" description="Low complexity" evidence="9">
    <location>
        <begin position="274"/>
        <end position="287"/>
    </location>
</feature>
<evidence type="ECO:0000259" key="10">
    <source>
        <dbReference type="PROSITE" id="PS51747"/>
    </source>
</evidence>
<dbReference type="PANTHER" id="PTHR11079">
    <property type="entry name" value="CYTOSINE DEAMINASE FAMILY MEMBER"/>
    <property type="match status" value="1"/>
</dbReference>
<keyword evidence="5" id="KW-0479">Metal-binding</keyword>
<feature type="compositionally biased region" description="Polar residues" evidence="9">
    <location>
        <begin position="259"/>
        <end position="273"/>
    </location>
</feature>